<dbReference type="Pfam" id="PF01177">
    <property type="entry name" value="Asp_Glu_race"/>
    <property type="match status" value="1"/>
</dbReference>
<evidence type="ECO:0000313" key="3">
    <source>
        <dbReference type="EMBL" id="MBD3323230.1"/>
    </source>
</evidence>
<dbReference type="Proteomes" id="UP000649604">
    <property type="component" value="Unassembled WGS sequence"/>
</dbReference>
<dbReference type="InterPro" id="IPR052186">
    <property type="entry name" value="Hydantoin_racemase-like"/>
</dbReference>
<evidence type="ECO:0000256" key="1">
    <source>
        <dbReference type="ARBA" id="ARBA00038414"/>
    </source>
</evidence>
<organism evidence="3 4">
    <name type="scientific">candidate division KSB3 bacterium</name>
    <dbReference type="NCBI Taxonomy" id="2044937"/>
    <lineage>
        <taxon>Bacteria</taxon>
        <taxon>candidate division KSB3</taxon>
    </lineage>
</organism>
<comment type="caution">
    <text evidence="3">The sequence shown here is derived from an EMBL/GenBank/DDBJ whole genome shotgun (WGS) entry which is preliminary data.</text>
</comment>
<reference evidence="3" key="1">
    <citation type="submission" date="2019-11" db="EMBL/GenBank/DDBJ databases">
        <title>Microbial mats filling the niche in hypersaline microbial mats.</title>
        <authorList>
            <person name="Wong H.L."/>
            <person name="Macleod F.I."/>
            <person name="White R.A. III"/>
            <person name="Burns B.P."/>
        </authorList>
    </citation>
    <scope>NUCLEOTIDE SEQUENCE</scope>
    <source>
        <strain evidence="3">Rbin_158</strain>
    </source>
</reference>
<accession>A0A9D5JSC5</accession>
<dbReference type="EMBL" id="WJJP01000042">
    <property type="protein sequence ID" value="MBD3323230.1"/>
    <property type="molecule type" value="Genomic_DNA"/>
</dbReference>
<keyword evidence="2" id="KW-0175">Coiled coil</keyword>
<feature type="coiled-coil region" evidence="2">
    <location>
        <begin position="145"/>
        <end position="172"/>
    </location>
</feature>
<dbReference type="Gene3D" id="3.40.50.12500">
    <property type="match status" value="1"/>
</dbReference>
<dbReference type="AlphaFoldDB" id="A0A9D5JSC5"/>
<evidence type="ECO:0000256" key="2">
    <source>
        <dbReference type="SAM" id="Coils"/>
    </source>
</evidence>
<gene>
    <name evidence="3" type="ORF">GF339_01525</name>
</gene>
<dbReference type="InterPro" id="IPR015942">
    <property type="entry name" value="Asp/Glu/hydantoin_racemase"/>
</dbReference>
<name>A0A9D5JSC5_9BACT</name>
<dbReference type="PANTHER" id="PTHR28047">
    <property type="entry name" value="PROTEIN DCG1"/>
    <property type="match status" value="1"/>
</dbReference>
<dbReference type="InterPro" id="IPR053714">
    <property type="entry name" value="Iso_Racemase_Enz_sf"/>
</dbReference>
<dbReference type="PANTHER" id="PTHR28047:SF5">
    <property type="entry name" value="PROTEIN DCG1"/>
    <property type="match status" value="1"/>
</dbReference>
<sequence>MKIVVLNPNSSEIVSDVIMKSAQKKARPSTELIRLTNPAGTKNIDCGFADYMSTHSHMQACLEKVKEVQADAVVLAGFGNVGVYALKEALEIPVVSISEATMAVACLMGHKFSTVTMLKQFIPYQEDLVRLYGFDQKCASCRAININVERAASDREETLAELKEEVQRVVKEDGAEVIILACAGLCGYEDDLSDLLGIPVLDPVVVAVKVAEMMAETGLSQSKIRKFAFPPQPMAAYI</sequence>
<comment type="similarity">
    <text evidence="1">Belongs to the HyuE racemase family.</text>
</comment>
<proteinExistence type="inferred from homology"/>
<protein>
    <submittedName>
        <fullName evidence="3">Hydantoin racemase</fullName>
    </submittedName>
</protein>
<dbReference type="GO" id="GO:0047661">
    <property type="term" value="F:amino-acid racemase activity"/>
    <property type="evidence" value="ECO:0007669"/>
    <property type="project" value="InterPro"/>
</dbReference>
<evidence type="ECO:0000313" key="4">
    <source>
        <dbReference type="Proteomes" id="UP000649604"/>
    </source>
</evidence>